<organism evidence="4 5">
    <name type="scientific">Reyranella humidisoli</name>
    <dbReference type="NCBI Taxonomy" id="2849149"/>
    <lineage>
        <taxon>Bacteria</taxon>
        <taxon>Pseudomonadati</taxon>
        <taxon>Pseudomonadota</taxon>
        <taxon>Alphaproteobacteria</taxon>
        <taxon>Hyphomicrobiales</taxon>
        <taxon>Reyranellaceae</taxon>
        <taxon>Reyranella</taxon>
    </lineage>
</organism>
<dbReference type="EMBL" id="JAHOPB010000001">
    <property type="protein sequence ID" value="MBU8874132.1"/>
    <property type="molecule type" value="Genomic_DNA"/>
</dbReference>
<gene>
    <name evidence="4" type="ORF">KQ910_10180</name>
</gene>
<feature type="signal peptide" evidence="1">
    <location>
        <begin position="1"/>
        <end position="21"/>
    </location>
</feature>
<feature type="domain" description="DUF1254" evidence="3">
    <location>
        <begin position="65"/>
        <end position="192"/>
    </location>
</feature>
<keyword evidence="1" id="KW-0732">Signal</keyword>
<protein>
    <submittedName>
        <fullName evidence="4">DUF1254 domain-containing protein</fullName>
    </submittedName>
</protein>
<accession>A0ABS6IHS1</accession>
<feature type="domain" description="DUF1214" evidence="2">
    <location>
        <begin position="339"/>
        <end position="451"/>
    </location>
</feature>
<evidence type="ECO:0000259" key="2">
    <source>
        <dbReference type="Pfam" id="PF06742"/>
    </source>
</evidence>
<evidence type="ECO:0000259" key="3">
    <source>
        <dbReference type="Pfam" id="PF06863"/>
    </source>
</evidence>
<name>A0ABS6IHS1_9HYPH</name>
<dbReference type="PANTHER" id="PTHR36509:SF2">
    <property type="entry name" value="BLL3101 PROTEIN"/>
    <property type="match status" value="1"/>
</dbReference>
<reference evidence="4 5" key="1">
    <citation type="submission" date="2021-06" db="EMBL/GenBank/DDBJ databases">
        <authorList>
            <person name="Lee D.H."/>
        </authorList>
    </citation>
    <scope>NUCLEOTIDE SEQUENCE [LARGE SCALE GENOMIC DNA]</scope>
    <source>
        <strain evidence="4 5">MMS21-HV4-11</strain>
    </source>
</reference>
<dbReference type="Proteomes" id="UP000727907">
    <property type="component" value="Unassembled WGS sequence"/>
</dbReference>
<evidence type="ECO:0000313" key="5">
    <source>
        <dbReference type="Proteomes" id="UP000727907"/>
    </source>
</evidence>
<dbReference type="Pfam" id="PF06863">
    <property type="entry name" value="DUF1254"/>
    <property type="match status" value="1"/>
</dbReference>
<evidence type="ECO:0000313" key="4">
    <source>
        <dbReference type="EMBL" id="MBU8874132.1"/>
    </source>
</evidence>
<comment type="caution">
    <text evidence="4">The sequence shown here is derived from an EMBL/GenBank/DDBJ whole genome shotgun (WGS) entry which is preliminary data.</text>
</comment>
<evidence type="ECO:0000256" key="1">
    <source>
        <dbReference type="SAM" id="SignalP"/>
    </source>
</evidence>
<keyword evidence="5" id="KW-1185">Reference proteome</keyword>
<proteinExistence type="predicted"/>
<dbReference type="RefSeq" id="WP_216959134.1">
    <property type="nucleotide sequence ID" value="NZ_JAHOPB010000001.1"/>
</dbReference>
<feature type="chain" id="PRO_5047252103" evidence="1">
    <location>
        <begin position="22"/>
        <end position="470"/>
    </location>
</feature>
<sequence length="470" mass="52615">MRIGRRAALASLVALPTLARAQDTQTTLRDLARRATIYLFPIYEMYCARWHATVDEKNPQRQRLNRFRHMPTLADPSTRDVTTPNADTLYSSAWLDLSLEPLFLTVPPVGDLYYSYAFIDLFTDNFLVVSHRLGGKGLATHMIVGPAWKGDAPGDVTLVRAPTTSVWLLGRILVDGPEELDRVRILQSRVLLETPDMRNERRILETGELMRFRTQAPPEPVADWPAAHPGEPFDLFDIGMRALGESPLPARDRPLFDALAPLKLKPGRKFDRRAFSETERRAILAGIEQGHAEIRTAAGHGRTVDGWTYGERHFGNFGDDYLYRAATALTALGALMPGEAVYVTCVVDAERRPLSGADRYVLTFPAGRLPPVRAFWSLSAYEVTPEGRAYFSENAIDRYSIGDRTPDLVHGADGSLTIYIQRERPSSDRAANWLPAPAGPMRLVLRAFLPDDALIEGRYRVPPVRRNSAR</sequence>
<dbReference type="PANTHER" id="PTHR36509">
    <property type="entry name" value="BLL3101 PROTEIN"/>
    <property type="match status" value="1"/>
</dbReference>
<dbReference type="InterPro" id="IPR010679">
    <property type="entry name" value="DUF1254"/>
</dbReference>
<dbReference type="Pfam" id="PF06742">
    <property type="entry name" value="DUF1214"/>
    <property type="match status" value="1"/>
</dbReference>
<dbReference type="InterPro" id="IPR010621">
    <property type="entry name" value="DUF1214"/>
</dbReference>